<evidence type="ECO:0000313" key="3">
    <source>
        <dbReference type="Proteomes" id="UP000245014"/>
    </source>
</evidence>
<keyword evidence="1" id="KW-1133">Transmembrane helix</keyword>
<gene>
    <name evidence="2" type="ORF">DF188_07245</name>
</gene>
<name>A0A2U2BZW9_9BACT</name>
<dbReference type="STRING" id="28200.GCA_001572935_01225"/>
<protein>
    <submittedName>
        <fullName evidence="2">Uncharacterized protein</fullName>
    </submittedName>
</protein>
<dbReference type="EMBL" id="QEYI01000005">
    <property type="protein sequence ID" value="PWE20967.1"/>
    <property type="molecule type" value="Genomic_DNA"/>
</dbReference>
<proteinExistence type="predicted"/>
<sequence>MLLYKQLKVRLTNHKRYLKSSFALIEVLISIVLLTAISLALFKTTTNISNKNYFSTLLEIENSLEKKDLSKFKKSNKTLEVLKNDSFEEIDITVYEYINSDLKVVFYEK</sequence>
<keyword evidence="1" id="KW-0472">Membrane</keyword>
<evidence type="ECO:0000256" key="1">
    <source>
        <dbReference type="SAM" id="Phobius"/>
    </source>
</evidence>
<comment type="caution">
    <text evidence="2">The sequence shown here is derived from an EMBL/GenBank/DDBJ whole genome shotgun (WGS) entry which is preliminary data.</text>
</comment>
<keyword evidence="1" id="KW-0812">Transmembrane</keyword>
<evidence type="ECO:0000313" key="2">
    <source>
        <dbReference type="EMBL" id="PWE20967.1"/>
    </source>
</evidence>
<dbReference type="AlphaFoldDB" id="A0A2U2BZW9"/>
<organism evidence="2 3">
    <name type="scientific">Aliarcobacter skirrowii</name>
    <dbReference type="NCBI Taxonomy" id="28200"/>
    <lineage>
        <taxon>Bacteria</taxon>
        <taxon>Pseudomonadati</taxon>
        <taxon>Campylobacterota</taxon>
        <taxon>Epsilonproteobacteria</taxon>
        <taxon>Campylobacterales</taxon>
        <taxon>Arcobacteraceae</taxon>
        <taxon>Aliarcobacter</taxon>
    </lineage>
</organism>
<dbReference type="Proteomes" id="UP000245014">
    <property type="component" value="Unassembled WGS sequence"/>
</dbReference>
<feature type="transmembrane region" description="Helical" evidence="1">
    <location>
        <begin position="21"/>
        <end position="42"/>
    </location>
</feature>
<dbReference type="RefSeq" id="WP_109066369.1">
    <property type="nucleotide sequence ID" value="NZ_QEYG01000052.1"/>
</dbReference>
<accession>A0A2U2BZW9</accession>
<reference evidence="2 3" key="1">
    <citation type="submission" date="2018-05" db="EMBL/GenBank/DDBJ databases">
        <title>Antimicrobial susceptibility testing and genomic analysis of Arcobacter skirrowii strains and one Arcobacter butzleri isolated from German poultry farms.</title>
        <authorList>
            <person name="Haenel I."/>
            <person name="Hotzel H."/>
            <person name="Tomaso H."/>
            <person name="Busch A."/>
        </authorList>
    </citation>
    <scope>NUCLEOTIDE SEQUENCE [LARGE SCALE GENOMIC DNA]</scope>
    <source>
        <strain evidence="3">v</strain>
    </source>
</reference>